<dbReference type="SUPFAM" id="SSF52540">
    <property type="entry name" value="P-loop containing nucleoside triphosphate hydrolases"/>
    <property type="match status" value="1"/>
</dbReference>
<dbReference type="Pfam" id="PF08275">
    <property type="entry name" value="DNAG_N"/>
    <property type="match status" value="1"/>
</dbReference>
<dbReference type="GO" id="GO:0006269">
    <property type="term" value="P:DNA replication, synthesis of primer"/>
    <property type="evidence" value="ECO:0007669"/>
    <property type="project" value="TreeGrafter"/>
</dbReference>
<dbReference type="GO" id="GO:0005737">
    <property type="term" value="C:cytoplasm"/>
    <property type="evidence" value="ECO:0007669"/>
    <property type="project" value="TreeGrafter"/>
</dbReference>
<reference evidence="2 3" key="1">
    <citation type="journal article" date="2013" name="Stand. Genomic Sci.">
        <title>Genomic Encyclopedia of Type Strains, Phase I: The one thousand microbial genomes (KMG-I) project.</title>
        <authorList>
            <person name="Kyrpides N.C."/>
            <person name="Woyke T."/>
            <person name="Eisen J.A."/>
            <person name="Garrity G."/>
            <person name="Lilburn T.G."/>
            <person name="Beck B.J."/>
            <person name="Whitman W.B."/>
            <person name="Hugenholtz P."/>
            <person name="Klenk H.P."/>
        </authorList>
    </citation>
    <scope>NUCLEOTIDE SEQUENCE [LARGE SCALE GENOMIC DNA]</scope>
    <source>
        <strain evidence="2 3">DSM 13484</strain>
    </source>
</reference>
<feature type="domain" description="DNA primase DNAG catalytic core N-terminal" evidence="1">
    <location>
        <begin position="12"/>
        <end position="100"/>
    </location>
</feature>
<dbReference type="SUPFAM" id="SSF56731">
    <property type="entry name" value="DNA primase core"/>
    <property type="match status" value="1"/>
</dbReference>
<dbReference type="InterPro" id="IPR013264">
    <property type="entry name" value="DNAG_N"/>
</dbReference>
<dbReference type="PANTHER" id="PTHR30313">
    <property type="entry name" value="DNA PRIMASE"/>
    <property type="match status" value="1"/>
</dbReference>
<dbReference type="Gene3D" id="3.90.980.10">
    <property type="entry name" value="DNA primase, catalytic core, N-terminal domain"/>
    <property type="match status" value="1"/>
</dbReference>
<evidence type="ECO:0000313" key="3">
    <source>
        <dbReference type="Proteomes" id="UP000316778"/>
    </source>
</evidence>
<protein>
    <submittedName>
        <fullName evidence="2">DNA primase-like protein</fullName>
    </submittedName>
</protein>
<name>A0A562SZY1_CHIJA</name>
<dbReference type="OrthoDB" id="9804281at2"/>
<dbReference type="InterPro" id="IPR027417">
    <property type="entry name" value="P-loop_NTPase"/>
</dbReference>
<dbReference type="EMBL" id="VLLG01000004">
    <property type="protein sequence ID" value="TWI86598.1"/>
    <property type="molecule type" value="Genomic_DNA"/>
</dbReference>
<comment type="caution">
    <text evidence="2">The sequence shown here is derived from an EMBL/GenBank/DDBJ whole genome shotgun (WGS) entry which is preliminary data.</text>
</comment>
<dbReference type="Gene3D" id="3.40.1360.10">
    <property type="match status" value="1"/>
</dbReference>
<evidence type="ECO:0000313" key="2">
    <source>
        <dbReference type="EMBL" id="TWI86598.1"/>
    </source>
</evidence>
<accession>A0A562SZY1</accession>
<dbReference type="RefSeq" id="WP_145716530.1">
    <property type="nucleotide sequence ID" value="NZ_BAAAFY010000005.1"/>
</dbReference>
<proteinExistence type="predicted"/>
<dbReference type="InterPro" id="IPR050219">
    <property type="entry name" value="DnaG_primase"/>
</dbReference>
<evidence type="ECO:0000259" key="1">
    <source>
        <dbReference type="Pfam" id="PF08275"/>
    </source>
</evidence>
<sequence>MAKVFSYFKIALPRTKKAISYLQQRGINYQAHEVGYNSGGLHQESKNHHLVSSMVKYGLLKPNVAHGHSVWAKDCVIFPLRNQEHKVVSLYGRSISNDSDQRHFYLSGRTGLYPCYPDGAVTRLILTESVIDAASLLQQAEIFGEYGVLALYGTNGLTQEHQQAILACSGLQEIIFMLDGDAAGRAATVKHAGTLAGLLPQVKMTGVALPDGEDVNSVLQSHDDSQVLADLIAGRQPVTFYSSVEKENPAPETLTPSMPQATDTRLNTSNPELLTYDGDQLHITVLGGIKLTGLDRLRVTLKVEHRHKPLLPVRHNLDLYNHSHSEQLISKLSEAFDISLQVVTGLIAGLTGALEGYRALRLERLQPQPAAKPELTAAERQAAINYLQQPELLRRTSEDIGRSGIVGETVNRLIAYLVYSSRKQATPLHIMFLGSSGSGKTYLQEKVSELIPTDDKIEITQITENAFYYFRQEELKHKLLLIEDLDGAESSLYPLRELQSKRRISKTVTLKDSKGHLKTITVTVEGPVSVSGCTTREKLYEDNANRCLLLYVDGSKEKDGHIMEYQTRLSAGLVDQSQQQVVKQLFRHVQQVLQPVRVVNPYAAYIRLPEQIFKPRRTMTLLLSFIETVTFYHQYQREVKRDSSGSAYIETTPEDIRAAFGLLKEVLFSKGDELAKATRNFLEQLKAWLSSSGQESFTPQQIRKAFRLPPRTLQRYIRELYQYGYLRQVSGYKHRKGFEYAVADGSEYDQLTGIIEEQLQHVLSQIGSTTPTTPVLRQ</sequence>
<dbReference type="PANTHER" id="PTHR30313:SF2">
    <property type="entry name" value="DNA PRIMASE"/>
    <property type="match status" value="1"/>
</dbReference>
<dbReference type="AlphaFoldDB" id="A0A562SZY1"/>
<organism evidence="2 3">
    <name type="scientific">Chitinophaga japonensis</name>
    <name type="common">Flexibacter japonensis</name>
    <dbReference type="NCBI Taxonomy" id="104662"/>
    <lineage>
        <taxon>Bacteria</taxon>
        <taxon>Pseudomonadati</taxon>
        <taxon>Bacteroidota</taxon>
        <taxon>Chitinophagia</taxon>
        <taxon>Chitinophagales</taxon>
        <taxon>Chitinophagaceae</taxon>
        <taxon>Chitinophaga</taxon>
    </lineage>
</organism>
<gene>
    <name evidence="2" type="ORF">LX66_3858</name>
</gene>
<keyword evidence="3" id="KW-1185">Reference proteome</keyword>
<dbReference type="Pfam" id="PF13155">
    <property type="entry name" value="Toprim_2"/>
    <property type="match status" value="1"/>
</dbReference>
<dbReference type="Proteomes" id="UP000316778">
    <property type="component" value="Unassembled WGS sequence"/>
</dbReference>
<dbReference type="InterPro" id="IPR037068">
    <property type="entry name" value="DNA_primase_core_N_sf"/>
</dbReference>